<feature type="region of interest" description="Disordered" evidence="1">
    <location>
        <begin position="73"/>
        <end position="93"/>
    </location>
</feature>
<dbReference type="EMBL" id="JAGMUV010000022">
    <property type="protein sequence ID" value="KAH7124353.1"/>
    <property type="molecule type" value="Genomic_DNA"/>
</dbReference>
<accession>A0A9P9IJE0</accession>
<reference evidence="2" key="1">
    <citation type="journal article" date="2021" name="Nat. Commun.">
        <title>Genetic determinants of endophytism in the Arabidopsis root mycobiome.</title>
        <authorList>
            <person name="Mesny F."/>
            <person name="Miyauchi S."/>
            <person name="Thiergart T."/>
            <person name="Pickel B."/>
            <person name="Atanasova L."/>
            <person name="Karlsson M."/>
            <person name="Huettel B."/>
            <person name="Barry K.W."/>
            <person name="Haridas S."/>
            <person name="Chen C."/>
            <person name="Bauer D."/>
            <person name="Andreopoulos W."/>
            <person name="Pangilinan J."/>
            <person name="LaButti K."/>
            <person name="Riley R."/>
            <person name="Lipzen A."/>
            <person name="Clum A."/>
            <person name="Drula E."/>
            <person name="Henrissat B."/>
            <person name="Kohler A."/>
            <person name="Grigoriev I.V."/>
            <person name="Martin F.M."/>
            <person name="Hacquard S."/>
        </authorList>
    </citation>
    <scope>NUCLEOTIDE SEQUENCE</scope>
    <source>
        <strain evidence="2">MPI-CAGE-AT-0147</strain>
    </source>
</reference>
<organism evidence="2 3">
    <name type="scientific">Dactylonectria macrodidyma</name>
    <dbReference type="NCBI Taxonomy" id="307937"/>
    <lineage>
        <taxon>Eukaryota</taxon>
        <taxon>Fungi</taxon>
        <taxon>Dikarya</taxon>
        <taxon>Ascomycota</taxon>
        <taxon>Pezizomycotina</taxon>
        <taxon>Sordariomycetes</taxon>
        <taxon>Hypocreomycetidae</taxon>
        <taxon>Hypocreales</taxon>
        <taxon>Nectriaceae</taxon>
        <taxon>Dactylonectria</taxon>
    </lineage>
</organism>
<feature type="non-terminal residue" evidence="2">
    <location>
        <position position="93"/>
    </location>
</feature>
<sequence length="93" mass="10450">HRYSSASTVSPQPPFTVETNDSATNEIRNIASHLDRLESKALSSQRVVLSEEKTDYMQKLAFCAKLDRALDRRMSSQDAAMRPHAKNTAANER</sequence>
<name>A0A9P9IJE0_9HYPO</name>
<comment type="caution">
    <text evidence="2">The sequence shown here is derived from an EMBL/GenBank/DDBJ whole genome shotgun (WGS) entry which is preliminary data.</text>
</comment>
<dbReference type="OrthoDB" id="5399555at2759"/>
<evidence type="ECO:0000313" key="2">
    <source>
        <dbReference type="EMBL" id="KAH7124353.1"/>
    </source>
</evidence>
<evidence type="ECO:0000256" key="1">
    <source>
        <dbReference type="SAM" id="MobiDB-lite"/>
    </source>
</evidence>
<feature type="non-terminal residue" evidence="2">
    <location>
        <position position="1"/>
    </location>
</feature>
<dbReference type="Proteomes" id="UP000738349">
    <property type="component" value="Unassembled WGS sequence"/>
</dbReference>
<feature type="region of interest" description="Disordered" evidence="1">
    <location>
        <begin position="1"/>
        <end position="23"/>
    </location>
</feature>
<keyword evidence="3" id="KW-1185">Reference proteome</keyword>
<proteinExistence type="predicted"/>
<evidence type="ECO:0000313" key="3">
    <source>
        <dbReference type="Proteomes" id="UP000738349"/>
    </source>
</evidence>
<feature type="compositionally biased region" description="Polar residues" evidence="1">
    <location>
        <begin position="1"/>
        <end position="10"/>
    </location>
</feature>
<gene>
    <name evidence="2" type="ORF">EDB81DRAFT_584748</name>
</gene>
<dbReference type="AlphaFoldDB" id="A0A9P9IJE0"/>
<protein>
    <submittedName>
        <fullName evidence="2">Uncharacterized protein</fullName>
    </submittedName>
</protein>